<feature type="compositionally biased region" description="Low complexity" evidence="5">
    <location>
        <begin position="413"/>
        <end position="424"/>
    </location>
</feature>
<protein>
    <recommendedName>
        <fullName evidence="6">ATP-grasp domain-containing protein</fullName>
    </recommendedName>
</protein>
<dbReference type="SUPFAM" id="SSF56059">
    <property type="entry name" value="Glutathione synthetase ATP-binding domain-like"/>
    <property type="match status" value="1"/>
</dbReference>
<sequence>MTQKSAARTGITHVLAGYSPVMLAKLDAFRPPGSLLVLEEPDVIAARGLEREIRRFGCVAALVPAPTQDENHPERLVAAVHRPPGVRAVVPVVEYGVLAAATLAEAWGLPGAGVKAARVFRDKALLREAAARAGLAQPAWRTVHGPADLDAFRAEHGPACVLKPANRQASLGVQLLADDDDSATAWLRTTTADEPTLRARSADRTRFLAERRLRGPEVSVEALVHAGTVGMRNITAKRVLPSRHPVETGHTLPARLPARTATALHDALAALIGITGFGSGVLHSEWILEDGVPHLVECAGRLPGGGITVLIDLAYDTDILRGLLAALEGGGTPSPPTAVRGAAVRFLTAPPGTVTRIEGVETARAAAGVHAVSLQTAPGRTNGPVVSSWERAGSVIATGDDAAQAGRRAEAAAAAVRIHTAPARGSRPDPPEGIGDAPENGANS</sequence>
<dbReference type="Pfam" id="PF13535">
    <property type="entry name" value="ATP-grasp_4"/>
    <property type="match status" value="1"/>
</dbReference>
<feature type="region of interest" description="Disordered" evidence="5">
    <location>
        <begin position="413"/>
        <end position="444"/>
    </location>
</feature>
<keyword evidence="2 4" id="KW-0547">Nucleotide-binding</keyword>
<dbReference type="Gene3D" id="3.30.470.20">
    <property type="entry name" value="ATP-grasp fold, B domain"/>
    <property type="match status" value="1"/>
</dbReference>
<keyword evidence="8" id="KW-1185">Reference proteome</keyword>
<dbReference type="InterPro" id="IPR052032">
    <property type="entry name" value="ATP-dep_AA_Ligase"/>
</dbReference>
<keyword evidence="1" id="KW-0436">Ligase</keyword>
<dbReference type="PANTHER" id="PTHR43585:SF2">
    <property type="entry name" value="ATP-GRASP ENZYME FSQD"/>
    <property type="match status" value="1"/>
</dbReference>
<evidence type="ECO:0000313" key="7">
    <source>
        <dbReference type="EMBL" id="GAA1902415.1"/>
    </source>
</evidence>
<dbReference type="EMBL" id="BAAAMJ010000009">
    <property type="protein sequence ID" value="GAA1902415.1"/>
    <property type="molecule type" value="Genomic_DNA"/>
</dbReference>
<evidence type="ECO:0000256" key="3">
    <source>
        <dbReference type="ARBA" id="ARBA00022840"/>
    </source>
</evidence>
<comment type="caution">
    <text evidence="7">The sequence shown here is derived from an EMBL/GenBank/DDBJ whole genome shotgun (WGS) entry which is preliminary data.</text>
</comment>
<reference evidence="8" key="1">
    <citation type="journal article" date="2019" name="Int. J. Syst. Evol. Microbiol.">
        <title>The Global Catalogue of Microorganisms (GCM) 10K type strain sequencing project: providing services to taxonomists for standard genome sequencing and annotation.</title>
        <authorList>
            <consortium name="The Broad Institute Genomics Platform"/>
            <consortium name="The Broad Institute Genome Sequencing Center for Infectious Disease"/>
            <person name="Wu L."/>
            <person name="Ma J."/>
        </authorList>
    </citation>
    <scope>NUCLEOTIDE SEQUENCE [LARGE SCALE GENOMIC DNA]</scope>
    <source>
        <strain evidence="8">JCM 13581</strain>
    </source>
</reference>
<dbReference type="PROSITE" id="PS50975">
    <property type="entry name" value="ATP_GRASP"/>
    <property type="match status" value="1"/>
</dbReference>
<evidence type="ECO:0000256" key="4">
    <source>
        <dbReference type="PROSITE-ProRule" id="PRU00409"/>
    </source>
</evidence>
<gene>
    <name evidence="7" type="ORF">GCM10009716_10370</name>
</gene>
<evidence type="ECO:0000256" key="5">
    <source>
        <dbReference type="SAM" id="MobiDB-lite"/>
    </source>
</evidence>
<dbReference type="Pfam" id="PF18603">
    <property type="entry name" value="LAL_C2"/>
    <property type="match status" value="1"/>
</dbReference>
<evidence type="ECO:0000256" key="2">
    <source>
        <dbReference type="ARBA" id="ARBA00022741"/>
    </source>
</evidence>
<accession>A0ABP5A3M0</accession>
<evidence type="ECO:0000313" key="8">
    <source>
        <dbReference type="Proteomes" id="UP001501303"/>
    </source>
</evidence>
<dbReference type="RefSeq" id="WP_344259225.1">
    <property type="nucleotide sequence ID" value="NZ_BAAAMJ010000009.1"/>
</dbReference>
<dbReference type="InterPro" id="IPR040570">
    <property type="entry name" value="LAL_C2"/>
</dbReference>
<dbReference type="PANTHER" id="PTHR43585">
    <property type="entry name" value="FUMIPYRROLE BIOSYNTHESIS PROTEIN C"/>
    <property type="match status" value="1"/>
</dbReference>
<evidence type="ECO:0000259" key="6">
    <source>
        <dbReference type="PROSITE" id="PS50975"/>
    </source>
</evidence>
<evidence type="ECO:0000256" key="1">
    <source>
        <dbReference type="ARBA" id="ARBA00022598"/>
    </source>
</evidence>
<dbReference type="Proteomes" id="UP001501303">
    <property type="component" value="Unassembled WGS sequence"/>
</dbReference>
<dbReference type="Gene3D" id="3.40.50.20">
    <property type="match status" value="1"/>
</dbReference>
<organism evidence="7 8">
    <name type="scientific">Streptomyces sodiiphilus</name>
    <dbReference type="NCBI Taxonomy" id="226217"/>
    <lineage>
        <taxon>Bacteria</taxon>
        <taxon>Bacillati</taxon>
        <taxon>Actinomycetota</taxon>
        <taxon>Actinomycetes</taxon>
        <taxon>Kitasatosporales</taxon>
        <taxon>Streptomycetaceae</taxon>
        <taxon>Streptomyces</taxon>
    </lineage>
</organism>
<feature type="domain" description="ATP-grasp" evidence="6">
    <location>
        <begin position="127"/>
        <end position="328"/>
    </location>
</feature>
<name>A0ABP5A3M0_9ACTN</name>
<keyword evidence="3 4" id="KW-0067">ATP-binding</keyword>
<proteinExistence type="predicted"/>
<dbReference type="InterPro" id="IPR011761">
    <property type="entry name" value="ATP-grasp"/>
</dbReference>